<keyword evidence="2" id="KW-1185">Reference proteome</keyword>
<protein>
    <submittedName>
        <fullName evidence="1">Uncharacterized protein</fullName>
    </submittedName>
</protein>
<dbReference type="Proteomes" id="UP000054549">
    <property type="component" value="Unassembled WGS sequence"/>
</dbReference>
<dbReference type="HOGENOM" id="CLU_3031868_0_0_1"/>
<reference evidence="1 2" key="1">
    <citation type="submission" date="2014-04" db="EMBL/GenBank/DDBJ databases">
        <title>Evolutionary Origins and Diversification of the Mycorrhizal Mutualists.</title>
        <authorList>
            <consortium name="DOE Joint Genome Institute"/>
            <consortium name="Mycorrhizal Genomics Consortium"/>
            <person name="Kohler A."/>
            <person name="Kuo A."/>
            <person name="Nagy L.G."/>
            <person name="Floudas D."/>
            <person name="Copeland A."/>
            <person name="Barry K.W."/>
            <person name="Cichocki N."/>
            <person name="Veneault-Fourrey C."/>
            <person name="LaButti K."/>
            <person name="Lindquist E.A."/>
            <person name="Lipzen A."/>
            <person name="Lundell T."/>
            <person name="Morin E."/>
            <person name="Murat C."/>
            <person name="Riley R."/>
            <person name="Ohm R."/>
            <person name="Sun H."/>
            <person name="Tunlid A."/>
            <person name="Henrissat B."/>
            <person name="Grigoriev I.V."/>
            <person name="Hibbett D.S."/>
            <person name="Martin F."/>
        </authorList>
    </citation>
    <scope>NUCLEOTIDE SEQUENCE [LARGE SCALE GENOMIC DNA]</scope>
    <source>
        <strain evidence="1 2">Koide BX008</strain>
    </source>
</reference>
<name>A0A0C2X7E8_AMAMK</name>
<dbReference type="EMBL" id="KN818243">
    <property type="protein sequence ID" value="KIL65226.1"/>
    <property type="molecule type" value="Genomic_DNA"/>
</dbReference>
<evidence type="ECO:0000313" key="1">
    <source>
        <dbReference type="EMBL" id="KIL65226.1"/>
    </source>
</evidence>
<dbReference type="InParanoid" id="A0A0C2X7E8"/>
<dbReference type="AlphaFoldDB" id="A0A0C2X7E8"/>
<gene>
    <name evidence="1" type="ORF">M378DRAFT_162155</name>
</gene>
<sequence length="55" mass="6235">MPTCLSSRQQSSKNAGSTLQISKGIWTQFKKPEQIFLISRAYVCKQNFGTFFACQ</sequence>
<proteinExistence type="predicted"/>
<evidence type="ECO:0000313" key="2">
    <source>
        <dbReference type="Proteomes" id="UP000054549"/>
    </source>
</evidence>
<organism evidence="1 2">
    <name type="scientific">Amanita muscaria (strain Koide BX008)</name>
    <dbReference type="NCBI Taxonomy" id="946122"/>
    <lineage>
        <taxon>Eukaryota</taxon>
        <taxon>Fungi</taxon>
        <taxon>Dikarya</taxon>
        <taxon>Basidiomycota</taxon>
        <taxon>Agaricomycotina</taxon>
        <taxon>Agaricomycetes</taxon>
        <taxon>Agaricomycetidae</taxon>
        <taxon>Agaricales</taxon>
        <taxon>Pluteineae</taxon>
        <taxon>Amanitaceae</taxon>
        <taxon>Amanita</taxon>
    </lineage>
</organism>
<accession>A0A0C2X7E8</accession>